<evidence type="ECO:0000256" key="1">
    <source>
        <dbReference type="SAM" id="MobiDB-lite"/>
    </source>
</evidence>
<protein>
    <submittedName>
        <fullName evidence="2">Uncharacterized protein</fullName>
    </submittedName>
</protein>
<evidence type="ECO:0000313" key="2">
    <source>
        <dbReference type="EMBL" id="RSB63497.1"/>
    </source>
</evidence>
<gene>
    <name evidence="2" type="ORF">EFD55_28855</name>
</gene>
<proteinExistence type="predicted"/>
<dbReference type="AlphaFoldDB" id="A0A3R9GUZ5"/>
<evidence type="ECO:0000313" key="3">
    <source>
        <dbReference type="Proteomes" id="UP000277279"/>
    </source>
</evidence>
<comment type="caution">
    <text evidence="2">The sequence shown here is derived from an EMBL/GenBank/DDBJ whole genome shotgun (WGS) entry which is preliminary data.</text>
</comment>
<feature type="region of interest" description="Disordered" evidence="1">
    <location>
        <begin position="73"/>
        <end position="117"/>
    </location>
</feature>
<organism evidence="2 3">
    <name type="scientific">Rhizobium pisi</name>
    <dbReference type="NCBI Taxonomy" id="574561"/>
    <lineage>
        <taxon>Bacteria</taxon>
        <taxon>Pseudomonadati</taxon>
        <taxon>Pseudomonadota</taxon>
        <taxon>Alphaproteobacteria</taxon>
        <taxon>Hyphomicrobiales</taxon>
        <taxon>Rhizobiaceae</taxon>
        <taxon>Rhizobium/Agrobacterium group</taxon>
        <taxon>Rhizobium</taxon>
    </lineage>
</organism>
<sequence length="117" mass="12466">MKTMGLCAGMADGAIIAESAGARDLHRVLGRVFGRDFLARVDTKPTPANPPSAFRLPLKAFVAYAPRPPHLPAGIFSPLGRRDQAAKPPFPQPKCQRERGAATIPLLPSGEKMPAGR</sequence>
<name>A0A3R9GUZ5_9HYPH</name>
<accession>A0A3R9GUZ5</accession>
<dbReference type="EMBL" id="RJJT01000028">
    <property type="protein sequence ID" value="RSB63497.1"/>
    <property type="molecule type" value="Genomic_DNA"/>
</dbReference>
<reference evidence="2 3" key="1">
    <citation type="submission" date="2018-11" db="EMBL/GenBank/DDBJ databases">
        <authorList>
            <person name="Huo Y."/>
        </authorList>
    </citation>
    <scope>NUCLEOTIDE SEQUENCE [LARGE SCALE GENOMIC DNA]</scope>
    <source>
        <strain evidence="2 3">DSM 30132</strain>
    </source>
</reference>
<dbReference type="Proteomes" id="UP000277279">
    <property type="component" value="Unassembled WGS sequence"/>
</dbReference>